<reference evidence="9 10" key="1">
    <citation type="submission" date="2018-05" db="EMBL/GenBank/DDBJ databases">
        <title>Genomic Encyclopedia of Type Strains, Phase IV (KMG-IV): sequencing the most valuable type-strain genomes for metagenomic binning, comparative biology and taxonomic classification.</title>
        <authorList>
            <person name="Goeker M."/>
        </authorList>
    </citation>
    <scope>NUCLEOTIDE SEQUENCE [LARGE SCALE GENOMIC DNA]</scope>
    <source>
        <strain evidence="9 10">DSM 25134</strain>
    </source>
</reference>
<dbReference type="Gene3D" id="1.25.40.10">
    <property type="entry name" value="Tetratricopeptide repeat domain"/>
    <property type="match status" value="2"/>
</dbReference>
<dbReference type="GO" id="GO:0000976">
    <property type="term" value="F:transcription cis-regulatory region binding"/>
    <property type="evidence" value="ECO:0007669"/>
    <property type="project" value="TreeGrafter"/>
</dbReference>
<dbReference type="RefSeq" id="WP_059285115.1">
    <property type="nucleotide sequence ID" value="NZ_LNQU01000015.1"/>
</dbReference>
<accession>A0A318JFP6</accession>
<dbReference type="InterPro" id="IPR011006">
    <property type="entry name" value="CheY-like_superfamily"/>
</dbReference>
<feature type="repeat" description="TPR" evidence="7">
    <location>
        <begin position="233"/>
        <end position="266"/>
    </location>
</feature>
<dbReference type="EMBL" id="QJKC01000009">
    <property type="protein sequence ID" value="PXX46184.1"/>
    <property type="molecule type" value="Genomic_DNA"/>
</dbReference>
<evidence type="ECO:0000256" key="6">
    <source>
        <dbReference type="PROSITE-ProRule" id="PRU00169"/>
    </source>
</evidence>
<dbReference type="InterPro" id="IPR001789">
    <property type="entry name" value="Sig_transdc_resp-reg_receiver"/>
</dbReference>
<feature type="modified residue" description="4-aspartylphosphate" evidence="6">
    <location>
        <position position="58"/>
    </location>
</feature>
<keyword evidence="10" id="KW-1185">Reference proteome</keyword>
<feature type="domain" description="Response regulatory" evidence="8">
    <location>
        <begin position="8"/>
        <end position="127"/>
    </location>
</feature>
<sequence length="541" mass="60560">MYLDENTTVLIIEDSLTVRQGLRTMLSMAGITRSDAVSSAAEGRARLKGRRFDVVLCDYNLGDGMDGQELLEALRKTGTLPLSTIWIMITGERKYERVVAAAEMAPDDYILKPFNSNLLLTRMNSAHRRKTFLAPAHELLEKGNRSAAINTLQQLAAAAPGPMNRIDANRLCAELLVSEGRQGEALHIYQALLESKVIPWAKMGVARIQADQGMQGESCELLREIIQDAPLYTDAYDLLAQNLIDEGQYAQAVDVLEKAVNISPRNFHRLKSCGTAALRSGDPEKGAQYLQRAVEIGRNNNFFGPEVLVDLLQAYSETGNTQYIDRLQADINASLAERPEAQFTLLTCKALTALAQQRAEEGLAQLKLAANDLLKSFVNFESAQRFLGAVVRLPETLLEPELLTSWARTITMRFAYSRHELATLLEIARKHAQCSELIEHAYAELQEQSNRAVELTTEGRAVEAGRMLHEMAMRLYNERTGMNACAILLRVREQMRKKNQPTGEYDQMLREMLDWLPRDNERVQGLLSRLHEQDGAEARSG</sequence>
<evidence type="ECO:0000259" key="8">
    <source>
        <dbReference type="PROSITE" id="PS50110"/>
    </source>
</evidence>
<dbReference type="PROSITE" id="PS50110">
    <property type="entry name" value="RESPONSE_REGULATORY"/>
    <property type="match status" value="1"/>
</dbReference>
<dbReference type="GO" id="GO:0000156">
    <property type="term" value="F:phosphorelay response regulator activity"/>
    <property type="evidence" value="ECO:0007669"/>
    <property type="project" value="TreeGrafter"/>
</dbReference>
<dbReference type="Pfam" id="PF00072">
    <property type="entry name" value="Response_reg"/>
    <property type="match status" value="1"/>
</dbReference>
<gene>
    <name evidence="9" type="ORF">DFR38_10925</name>
</gene>
<evidence type="ECO:0000256" key="7">
    <source>
        <dbReference type="PROSITE-ProRule" id="PRU00339"/>
    </source>
</evidence>
<keyword evidence="2" id="KW-0902">Two-component regulatory system</keyword>
<dbReference type="GO" id="GO:0006355">
    <property type="term" value="P:regulation of DNA-templated transcription"/>
    <property type="evidence" value="ECO:0007669"/>
    <property type="project" value="TreeGrafter"/>
</dbReference>
<dbReference type="InterPro" id="IPR011990">
    <property type="entry name" value="TPR-like_helical_dom_sf"/>
</dbReference>
<organism evidence="9 10">
    <name type="scientific">Aquitalea magnusonii</name>
    <dbReference type="NCBI Taxonomy" id="332411"/>
    <lineage>
        <taxon>Bacteria</taxon>
        <taxon>Pseudomonadati</taxon>
        <taxon>Pseudomonadota</taxon>
        <taxon>Betaproteobacteria</taxon>
        <taxon>Neisseriales</taxon>
        <taxon>Chromobacteriaceae</taxon>
        <taxon>Aquitalea</taxon>
    </lineage>
</organism>
<keyword evidence="1 6" id="KW-0597">Phosphoprotein</keyword>
<dbReference type="SMART" id="SM00028">
    <property type="entry name" value="TPR"/>
    <property type="match status" value="2"/>
</dbReference>
<keyword evidence="5" id="KW-0804">Transcription</keyword>
<evidence type="ECO:0000256" key="5">
    <source>
        <dbReference type="ARBA" id="ARBA00023163"/>
    </source>
</evidence>
<keyword evidence="4" id="KW-0238">DNA-binding</keyword>
<protein>
    <submittedName>
        <fullName evidence="9">Tetratricopeptide repeat protein</fullName>
    </submittedName>
</protein>
<dbReference type="AlphaFoldDB" id="A0A318JFP6"/>
<dbReference type="Proteomes" id="UP000248395">
    <property type="component" value="Unassembled WGS sequence"/>
</dbReference>
<evidence type="ECO:0000256" key="3">
    <source>
        <dbReference type="ARBA" id="ARBA00023015"/>
    </source>
</evidence>
<keyword evidence="3" id="KW-0805">Transcription regulation</keyword>
<dbReference type="PANTHER" id="PTHR48111:SF1">
    <property type="entry name" value="TWO-COMPONENT RESPONSE REGULATOR ORR33"/>
    <property type="match status" value="1"/>
</dbReference>
<dbReference type="InterPro" id="IPR039420">
    <property type="entry name" value="WalR-like"/>
</dbReference>
<comment type="caution">
    <text evidence="9">The sequence shown here is derived from an EMBL/GenBank/DDBJ whole genome shotgun (WGS) entry which is preliminary data.</text>
</comment>
<dbReference type="GO" id="GO:0032993">
    <property type="term" value="C:protein-DNA complex"/>
    <property type="evidence" value="ECO:0007669"/>
    <property type="project" value="TreeGrafter"/>
</dbReference>
<dbReference type="SUPFAM" id="SSF48452">
    <property type="entry name" value="TPR-like"/>
    <property type="match status" value="1"/>
</dbReference>
<evidence type="ECO:0000256" key="2">
    <source>
        <dbReference type="ARBA" id="ARBA00023012"/>
    </source>
</evidence>
<dbReference type="GO" id="GO:0005829">
    <property type="term" value="C:cytosol"/>
    <property type="evidence" value="ECO:0007669"/>
    <property type="project" value="TreeGrafter"/>
</dbReference>
<dbReference type="SUPFAM" id="SSF52172">
    <property type="entry name" value="CheY-like"/>
    <property type="match status" value="1"/>
</dbReference>
<dbReference type="SMART" id="SM00448">
    <property type="entry name" value="REC"/>
    <property type="match status" value="1"/>
</dbReference>
<dbReference type="Gene3D" id="3.40.50.2300">
    <property type="match status" value="1"/>
</dbReference>
<evidence type="ECO:0000313" key="10">
    <source>
        <dbReference type="Proteomes" id="UP000248395"/>
    </source>
</evidence>
<evidence type="ECO:0000256" key="4">
    <source>
        <dbReference type="ARBA" id="ARBA00023125"/>
    </source>
</evidence>
<name>A0A318JFP6_9NEIS</name>
<dbReference type="PROSITE" id="PS50005">
    <property type="entry name" value="TPR"/>
    <property type="match status" value="1"/>
</dbReference>
<dbReference type="Pfam" id="PF13181">
    <property type="entry name" value="TPR_8"/>
    <property type="match status" value="1"/>
</dbReference>
<dbReference type="InterPro" id="IPR019734">
    <property type="entry name" value="TPR_rpt"/>
</dbReference>
<keyword evidence="7" id="KW-0802">TPR repeat</keyword>
<evidence type="ECO:0000313" key="9">
    <source>
        <dbReference type="EMBL" id="PXX46184.1"/>
    </source>
</evidence>
<dbReference type="PANTHER" id="PTHR48111">
    <property type="entry name" value="REGULATOR OF RPOS"/>
    <property type="match status" value="1"/>
</dbReference>
<evidence type="ECO:0000256" key="1">
    <source>
        <dbReference type="ARBA" id="ARBA00022553"/>
    </source>
</evidence>
<dbReference type="OrthoDB" id="7298659at2"/>
<proteinExistence type="predicted"/>